<dbReference type="InterPro" id="IPR003594">
    <property type="entry name" value="HATPase_dom"/>
</dbReference>
<dbReference type="PROSITE" id="PS50109">
    <property type="entry name" value="HIS_KIN"/>
    <property type="match status" value="1"/>
</dbReference>
<dbReference type="PANTHER" id="PTHR45569:SF1">
    <property type="entry name" value="SENSOR PROTEIN KDPD"/>
    <property type="match status" value="1"/>
</dbReference>
<dbReference type="PANTHER" id="PTHR45569">
    <property type="entry name" value="SENSOR PROTEIN KDPD"/>
    <property type="match status" value="1"/>
</dbReference>
<evidence type="ECO:0000256" key="2">
    <source>
        <dbReference type="ARBA" id="ARBA00004141"/>
    </source>
</evidence>
<protein>
    <recommendedName>
        <fullName evidence="4">histidine kinase</fullName>
        <ecNumber evidence="4">2.7.13.3</ecNumber>
    </recommendedName>
</protein>
<comment type="catalytic activity">
    <reaction evidence="1">
        <text>ATP + protein L-histidine = ADP + protein N-phospho-L-histidine.</text>
        <dbReference type="EC" id="2.7.13.3"/>
    </reaction>
</comment>
<keyword evidence="9" id="KW-0418">Kinase</keyword>
<dbReference type="InterPro" id="IPR005467">
    <property type="entry name" value="His_kinase_dom"/>
</dbReference>
<evidence type="ECO:0000256" key="13">
    <source>
        <dbReference type="ARBA" id="ARBA00023136"/>
    </source>
</evidence>
<evidence type="ECO:0000256" key="1">
    <source>
        <dbReference type="ARBA" id="ARBA00000085"/>
    </source>
</evidence>
<dbReference type="InterPro" id="IPR036097">
    <property type="entry name" value="HisK_dim/P_sf"/>
</dbReference>
<dbReference type="Gene3D" id="1.10.287.130">
    <property type="match status" value="1"/>
</dbReference>
<sequence length="455" mass="46632">MSSDRPGAVRRARTGLVVAVAGLGVATAVLEPLRGHLSLASVTLLFLVPVAATAVAGGPWPALGAAVAADALVNFFFVPPYHTLRVGSTDNAIVLVVYVVVAAAVAVAMDAVARQRSAVARRDVEARLLAQLTAAPAAADALGGILAQVRDAYRMDAVALVERGVPVAAVGDVPGGDPALSVAAAAGVRLDAWGPPVFAEDRRTLGRLAAAAARLHERQHLADEAARGRELAEIDRLRTALLDAVSHDLRTPLAGIKAAASSLRQHDVQWSEQDRDDLLATVEDATDRMTALVENLLSLSRLRAGVLSATPEPTALDAVAADVVLHLPDHEHVKGRVALDVPDDLPLALADPGLLERVVANLVANALAAAPTVRISGAAAGDRVRLVVADDGPGVPVADLAGLFEPFQRLGDHGKPGLGLGLAIVRGFTEAMGGTVTPSESPGGGLTMTVELPAA</sequence>
<feature type="transmembrane region" description="Helical" evidence="14">
    <location>
        <begin position="62"/>
        <end position="81"/>
    </location>
</feature>
<keyword evidence="8" id="KW-0547">Nucleotide-binding</keyword>
<dbReference type="InterPro" id="IPR004358">
    <property type="entry name" value="Sig_transdc_His_kin-like_C"/>
</dbReference>
<accession>A0ABP8DKZ7</accession>
<dbReference type="SUPFAM" id="SSF47384">
    <property type="entry name" value="Homodimeric domain of signal transducing histidine kinase"/>
    <property type="match status" value="1"/>
</dbReference>
<dbReference type="EC" id="2.7.13.3" evidence="4"/>
<evidence type="ECO:0000256" key="6">
    <source>
        <dbReference type="ARBA" id="ARBA00022679"/>
    </source>
</evidence>
<dbReference type="Gene3D" id="3.30.565.10">
    <property type="entry name" value="Histidine kinase-like ATPase, C-terminal domain"/>
    <property type="match status" value="1"/>
</dbReference>
<keyword evidence="7 14" id="KW-0812">Transmembrane</keyword>
<keyword evidence="17" id="KW-1185">Reference proteome</keyword>
<feature type="transmembrane region" description="Helical" evidence="14">
    <location>
        <begin position="12"/>
        <end position="30"/>
    </location>
</feature>
<evidence type="ECO:0000259" key="15">
    <source>
        <dbReference type="PROSITE" id="PS50109"/>
    </source>
</evidence>
<dbReference type="InterPro" id="IPR036890">
    <property type="entry name" value="HATPase_C_sf"/>
</dbReference>
<dbReference type="EMBL" id="BAABAT010000030">
    <property type="protein sequence ID" value="GAA4258373.1"/>
    <property type="molecule type" value="Genomic_DNA"/>
</dbReference>
<dbReference type="Pfam" id="PF02518">
    <property type="entry name" value="HATPase_c"/>
    <property type="match status" value="1"/>
</dbReference>
<reference evidence="17" key="1">
    <citation type="journal article" date="2019" name="Int. J. Syst. Evol. Microbiol.">
        <title>The Global Catalogue of Microorganisms (GCM) 10K type strain sequencing project: providing services to taxonomists for standard genome sequencing and annotation.</title>
        <authorList>
            <consortium name="The Broad Institute Genomics Platform"/>
            <consortium name="The Broad Institute Genome Sequencing Center for Infectious Disease"/>
            <person name="Wu L."/>
            <person name="Ma J."/>
        </authorList>
    </citation>
    <scope>NUCLEOTIDE SEQUENCE [LARGE SCALE GENOMIC DNA]</scope>
    <source>
        <strain evidence="17">JCM 17441</strain>
    </source>
</reference>
<comment type="subcellular location">
    <subcellularLocation>
        <location evidence="3">Cell membrane</location>
    </subcellularLocation>
    <subcellularLocation>
        <location evidence="2">Membrane</location>
        <topology evidence="2">Multi-pass membrane protein</topology>
    </subcellularLocation>
</comment>
<evidence type="ECO:0000313" key="16">
    <source>
        <dbReference type="EMBL" id="GAA4258373.1"/>
    </source>
</evidence>
<dbReference type="CDD" id="cd00082">
    <property type="entry name" value="HisKA"/>
    <property type="match status" value="1"/>
</dbReference>
<comment type="caution">
    <text evidence="16">The sequence shown here is derived from an EMBL/GenBank/DDBJ whole genome shotgun (WGS) entry which is preliminary data.</text>
</comment>
<evidence type="ECO:0000256" key="3">
    <source>
        <dbReference type="ARBA" id="ARBA00004236"/>
    </source>
</evidence>
<keyword evidence="5" id="KW-0597">Phosphoprotein</keyword>
<evidence type="ECO:0000256" key="7">
    <source>
        <dbReference type="ARBA" id="ARBA00022692"/>
    </source>
</evidence>
<evidence type="ECO:0000313" key="17">
    <source>
        <dbReference type="Proteomes" id="UP001500620"/>
    </source>
</evidence>
<evidence type="ECO:0000256" key="14">
    <source>
        <dbReference type="SAM" id="Phobius"/>
    </source>
</evidence>
<dbReference type="Gene3D" id="1.20.120.620">
    <property type="entry name" value="Backbone structure of the membrane domain of e. Coli histidine kinase receptor kdpd"/>
    <property type="match status" value="1"/>
</dbReference>
<dbReference type="SMART" id="SM00388">
    <property type="entry name" value="HisKA"/>
    <property type="match status" value="1"/>
</dbReference>
<organism evidence="16 17">
    <name type="scientific">Dactylosporangium darangshiense</name>
    <dbReference type="NCBI Taxonomy" id="579108"/>
    <lineage>
        <taxon>Bacteria</taxon>
        <taxon>Bacillati</taxon>
        <taxon>Actinomycetota</taxon>
        <taxon>Actinomycetes</taxon>
        <taxon>Micromonosporales</taxon>
        <taxon>Micromonosporaceae</taxon>
        <taxon>Dactylosporangium</taxon>
    </lineage>
</organism>
<feature type="transmembrane region" description="Helical" evidence="14">
    <location>
        <begin position="93"/>
        <end position="113"/>
    </location>
</feature>
<dbReference type="InterPro" id="IPR003661">
    <property type="entry name" value="HisK_dim/P_dom"/>
</dbReference>
<dbReference type="InterPro" id="IPR038318">
    <property type="entry name" value="KdpD_sf"/>
</dbReference>
<proteinExistence type="predicted"/>
<evidence type="ECO:0000256" key="10">
    <source>
        <dbReference type="ARBA" id="ARBA00022840"/>
    </source>
</evidence>
<name>A0ABP8DKZ7_9ACTN</name>
<keyword evidence="11 14" id="KW-1133">Transmembrane helix</keyword>
<dbReference type="Proteomes" id="UP001500620">
    <property type="component" value="Unassembled WGS sequence"/>
</dbReference>
<keyword evidence="12" id="KW-0902">Two-component regulatory system</keyword>
<dbReference type="Pfam" id="PF00512">
    <property type="entry name" value="HisKA"/>
    <property type="match status" value="1"/>
</dbReference>
<evidence type="ECO:0000256" key="12">
    <source>
        <dbReference type="ARBA" id="ARBA00023012"/>
    </source>
</evidence>
<keyword evidence="10" id="KW-0067">ATP-binding</keyword>
<dbReference type="PRINTS" id="PR00344">
    <property type="entry name" value="BCTRLSENSOR"/>
</dbReference>
<dbReference type="RefSeq" id="WP_345135288.1">
    <property type="nucleotide sequence ID" value="NZ_BAABAT010000030.1"/>
</dbReference>
<dbReference type="Pfam" id="PF13493">
    <property type="entry name" value="DUF4118"/>
    <property type="match status" value="1"/>
</dbReference>
<evidence type="ECO:0000256" key="4">
    <source>
        <dbReference type="ARBA" id="ARBA00012438"/>
    </source>
</evidence>
<gene>
    <name evidence="16" type="ORF">GCM10022255_078800</name>
</gene>
<evidence type="ECO:0000256" key="9">
    <source>
        <dbReference type="ARBA" id="ARBA00022777"/>
    </source>
</evidence>
<dbReference type="InterPro" id="IPR052023">
    <property type="entry name" value="Histidine_kinase_KdpD"/>
</dbReference>
<evidence type="ECO:0000256" key="11">
    <source>
        <dbReference type="ARBA" id="ARBA00022989"/>
    </source>
</evidence>
<evidence type="ECO:0000256" key="8">
    <source>
        <dbReference type="ARBA" id="ARBA00022741"/>
    </source>
</evidence>
<dbReference type="InterPro" id="IPR025201">
    <property type="entry name" value="KdpD_TM"/>
</dbReference>
<dbReference type="SMART" id="SM00387">
    <property type="entry name" value="HATPase_c"/>
    <property type="match status" value="1"/>
</dbReference>
<evidence type="ECO:0000256" key="5">
    <source>
        <dbReference type="ARBA" id="ARBA00022553"/>
    </source>
</evidence>
<feature type="domain" description="Histidine kinase" evidence="15">
    <location>
        <begin position="244"/>
        <end position="455"/>
    </location>
</feature>
<keyword evidence="13 14" id="KW-0472">Membrane</keyword>
<keyword evidence="6" id="KW-0808">Transferase</keyword>
<dbReference type="SUPFAM" id="SSF55874">
    <property type="entry name" value="ATPase domain of HSP90 chaperone/DNA topoisomerase II/histidine kinase"/>
    <property type="match status" value="1"/>
</dbReference>